<reference evidence="1 2" key="1">
    <citation type="submission" date="2021-01" db="EMBL/GenBank/DDBJ databases">
        <title>Identification of strong promoters based on the transcriptome of Brevibacillus choshinensis.</title>
        <authorList>
            <person name="Yao D."/>
            <person name="Zhang K."/>
            <person name="Wu J."/>
        </authorList>
    </citation>
    <scope>NUCLEOTIDE SEQUENCE [LARGE SCALE GENOMIC DNA]</scope>
    <source>
        <strain evidence="1 2">HPD31-SP3</strain>
    </source>
</reference>
<keyword evidence="2" id="KW-1185">Reference proteome</keyword>
<evidence type="ECO:0000313" key="1">
    <source>
        <dbReference type="EMBL" id="QRG65992.1"/>
    </source>
</evidence>
<sequence>MPAEASLQELQLVYSGIQSIKVVYPVYYEKLLLLLFKADRYKIPFGYVCQRIMDVEIKERYIKAIHNQSKLTEIHHDLFLLKTEHYEGYRYLSDFLKNNRLTGYNNICRMVLGDKPEDLKRGCCG</sequence>
<gene>
    <name evidence="1" type="ORF">JNE38_20760</name>
</gene>
<accession>A0ABX7FKZ4</accession>
<evidence type="ECO:0000313" key="2">
    <source>
        <dbReference type="Proteomes" id="UP000596248"/>
    </source>
</evidence>
<dbReference type="RefSeq" id="WP_203353061.1">
    <property type="nucleotide sequence ID" value="NZ_CP069127.1"/>
</dbReference>
<proteinExistence type="predicted"/>
<dbReference type="Proteomes" id="UP000596248">
    <property type="component" value="Chromosome"/>
</dbReference>
<name>A0ABX7FKZ4_BRECH</name>
<evidence type="ECO:0008006" key="3">
    <source>
        <dbReference type="Google" id="ProtNLM"/>
    </source>
</evidence>
<organism evidence="1 2">
    <name type="scientific">Brevibacillus choshinensis</name>
    <dbReference type="NCBI Taxonomy" id="54911"/>
    <lineage>
        <taxon>Bacteria</taxon>
        <taxon>Bacillati</taxon>
        <taxon>Bacillota</taxon>
        <taxon>Bacilli</taxon>
        <taxon>Bacillales</taxon>
        <taxon>Paenibacillaceae</taxon>
        <taxon>Brevibacillus</taxon>
    </lineage>
</organism>
<protein>
    <recommendedName>
        <fullName evidence="3">Transposase</fullName>
    </recommendedName>
</protein>
<dbReference type="EMBL" id="CP069127">
    <property type="protein sequence ID" value="QRG65992.1"/>
    <property type="molecule type" value="Genomic_DNA"/>
</dbReference>